<sequence>NLGDWTQRQLRKGIAEQGSEVHQILGDCGIDILELWNKWASQCSAQLSIWAHVLAQLKKELDTVLVLQANLEVADQALQAAHAIIEKDATEDTLEALESLEHSHDHLLNKVDLLYASLNIHDMFPKLNGVNIKFVQMLLLAHDLKINI</sequence>
<feature type="non-terminal residue" evidence="1">
    <location>
        <position position="1"/>
    </location>
</feature>
<accession>A0A0C3JDK7</accession>
<dbReference type="STRING" id="870435.A0A0C3JDK7"/>
<protein>
    <submittedName>
        <fullName evidence="1">Uncharacterized protein</fullName>
    </submittedName>
</protein>
<dbReference type="AlphaFoldDB" id="A0A0C3JDK7"/>
<dbReference type="Proteomes" id="UP000054217">
    <property type="component" value="Unassembled WGS sequence"/>
</dbReference>
<dbReference type="InParanoid" id="A0A0C3JDK7"/>
<gene>
    <name evidence="1" type="ORF">M404DRAFT_44227</name>
</gene>
<dbReference type="EMBL" id="KN831961">
    <property type="protein sequence ID" value="KIO07163.1"/>
    <property type="molecule type" value="Genomic_DNA"/>
</dbReference>
<dbReference type="OrthoDB" id="3364670at2759"/>
<evidence type="ECO:0000313" key="2">
    <source>
        <dbReference type="Proteomes" id="UP000054217"/>
    </source>
</evidence>
<name>A0A0C3JDK7_PISTI</name>
<keyword evidence="2" id="KW-1185">Reference proteome</keyword>
<organism evidence="1 2">
    <name type="scientific">Pisolithus tinctorius Marx 270</name>
    <dbReference type="NCBI Taxonomy" id="870435"/>
    <lineage>
        <taxon>Eukaryota</taxon>
        <taxon>Fungi</taxon>
        <taxon>Dikarya</taxon>
        <taxon>Basidiomycota</taxon>
        <taxon>Agaricomycotina</taxon>
        <taxon>Agaricomycetes</taxon>
        <taxon>Agaricomycetidae</taxon>
        <taxon>Boletales</taxon>
        <taxon>Sclerodermatineae</taxon>
        <taxon>Pisolithaceae</taxon>
        <taxon>Pisolithus</taxon>
    </lineage>
</organism>
<feature type="non-terminal residue" evidence="1">
    <location>
        <position position="148"/>
    </location>
</feature>
<reference evidence="1 2" key="1">
    <citation type="submission" date="2014-04" db="EMBL/GenBank/DDBJ databases">
        <authorList>
            <consortium name="DOE Joint Genome Institute"/>
            <person name="Kuo A."/>
            <person name="Kohler A."/>
            <person name="Costa M.D."/>
            <person name="Nagy L.G."/>
            <person name="Floudas D."/>
            <person name="Copeland A."/>
            <person name="Barry K.W."/>
            <person name="Cichocki N."/>
            <person name="Veneault-Fourrey C."/>
            <person name="LaButti K."/>
            <person name="Lindquist E.A."/>
            <person name="Lipzen A."/>
            <person name="Lundell T."/>
            <person name="Morin E."/>
            <person name="Murat C."/>
            <person name="Sun H."/>
            <person name="Tunlid A."/>
            <person name="Henrissat B."/>
            <person name="Grigoriev I.V."/>
            <person name="Hibbett D.S."/>
            <person name="Martin F."/>
            <person name="Nordberg H.P."/>
            <person name="Cantor M.N."/>
            <person name="Hua S.X."/>
        </authorList>
    </citation>
    <scope>NUCLEOTIDE SEQUENCE [LARGE SCALE GENOMIC DNA]</scope>
    <source>
        <strain evidence="1 2">Marx 270</strain>
    </source>
</reference>
<dbReference type="HOGENOM" id="CLU_114232_0_0_1"/>
<reference evidence="2" key="2">
    <citation type="submission" date="2015-01" db="EMBL/GenBank/DDBJ databases">
        <title>Evolutionary Origins and Diversification of the Mycorrhizal Mutualists.</title>
        <authorList>
            <consortium name="DOE Joint Genome Institute"/>
            <consortium name="Mycorrhizal Genomics Consortium"/>
            <person name="Kohler A."/>
            <person name="Kuo A."/>
            <person name="Nagy L.G."/>
            <person name="Floudas D."/>
            <person name="Copeland A."/>
            <person name="Barry K.W."/>
            <person name="Cichocki N."/>
            <person name="Veneault-Fourrey C."/>
            <person name="LaButti K."/>
            <person name="Lindquist E.A."/>
            <person name="Lipzen A."/>
            <person name="Lundell T."/>
            <person name="Morin E."/>
            <person name="Murat C."/>
            <person name="Riley R."/>
            <person name="Ohm R."/>
            <person name="Sun H."/>
            <person name="Tunlid A."/>
            <person name="Henrissat B."/>
            <person name="Grigoriev I.V."/>
            <person name="Hibbett D.S."/>
            <person name="Martin F."/>
        </authorList>
    </citation>
    <scope>NUCLEOTIDE SEQUENCE [LARGE SCALE GENOMIC DNA]</scope>
    <source>
        <strain evidence="2">Marx 270</strain>
    </source>
</reference>
<proteinExistence type="predicted"/>
<evidence type="ECO:0000313" key="1">
    <source>
        <dbReference type="EMBL" id="KIO07163.1"/>
    </source>
</evidence>